<reference evidence="2 4" key="1">
    <citation type="journal article" date="2013" name="Curr. Biol.">
        <title>Shared signatures of parasitism and phylogenomics unite Cryptomycota and microsporidia.</title>
        <authorList>
            <person name="James T.Y."/>
            <person name="Pelin A."/>
            <person name="Bonen L."/>
            <person name="Ahrendt S."/>
            <person name="Sain D."/>
            <person name="Corradi N."/>
            <person name="Stajich J.E."/>
        </authorList>
    </citation>
    <scope>NUCLEOTIDE SEQUENCE [LARGE SCALE GENOMIC DNA]</scope>
    <source>
        <strain evidence="2">CSF55</strain>
        <strain evidence="2">CSF55</strain>
    </source>
</reference>
<reference evidence="5" key="2">
    <citation type="journal article" date="2018" name="Nat. Microbiol.">
        <title>Leveraging single-cell genomics to expand the fungal tree of life.</title>
        <authorList>
            <person name="Ahrendt S.R."/>
            <person name="Quandt C.A."/>
            <person name="Ciobanu D."/>
            <person name="Clum A."/>
            <person name="Salamov A."/>
            <person name="Andreopoulos B."/>
            <person name="Cheng J.F."/>
            <person name="Woyke T."/>
            <person name="Pelin A."/>
            <person name="Henrissat B."/>
            <person name="Reynolds N.K."/>
            <person name="Benny G.L."/>
            <person name="Smith M.E."/>
            <person name="James T.Y."/>
            <person name="Grigoriev I.V."/>
        </authorList>
    </citation>
    <scope>NUCLEOTIDE SEQUENCE [LARGE SCALE GENOMIC DNA]</scope>
    <source>
        <strain evidence="5">CSF55</strain>
    </source>
</reference>
<dbReference type="InterPro" id="IPR040192">
    <property type="entry name" value="CUEDC1"/>
</dbReference>
<gene>
    <name evidence="2" type="ORF">O9G_003287</name>
    <name evidence="3" type="ORF">ROZALSC1DRAFT_30007</name>
</gene>
<protein>
    <recommendedName>
        <fullName evidence="1">CUE domain-containing protein</fullName>
    </recommendedName>
</protein>
<dbReference type="PROSITE" id="PS51140">
    <property type="entry name" value="CUE"/>
    <property type="match status" value="1"/>
</dbReference>
<dbReference type="GO" id="GO:0043130">
    <property type="term" value="F:ubiquitin binding"/>
    <property type="evidence" value="ECO:0007669"/>
    <property type="project" value="InterPro"/>
</dbReference>
<dbReference type="AlphaFoldDB" id="A0A075AZV1"/>
<evidence type="ECO:0000313" key="2">
    <source>
        <dbReference type="EMBL" id="EPZ35803.1"/>
    </source>
</evidence>
<feature type="domain" description="CUE" evidence="1">
    <location>
        <begin position="2"/>
        <end position="45"/>
    </location>
</feature>
<evidence type="ECO:0000313" key="5">
    <source>
        <dbReference type="Proteomes" id="UP000281549"/>
    </source>
</evidence>
<reference evidence="3" key="3">
    <citation type="submission" date="2018-08" db="EMBL/GenBank/DDBJ databases">
        <title>Leveraging single-cell genomics to expand the Fungal Tree of Life.</title>
        <authorList>
            <consortium name="DOE Joint Genome Institute"/>
            <person name="Ahrendt S.R."/>
            <person name="Quandt C.A."/>
            <person name="Ciobanu D."/>
            <person name="Clum A."/>
            <person name="Salamov A."/>
            <person name="Andreopoulos B."/>
            <person name="Cheng J.-F."/>
            <person name="Woyke T."/>
            <person name="Pelin A."/>
            <person name="Henrissat B."/>
            <person name="Reynolds N."/>
            <person name="Benny G.L."/>
            <person name="Smith M.E."/>
            <person name="James T.Y."/>
            <person name="Grigoriev I.V."/>
        </authorList>
    </citation>
    <scope>NUCLEOTIDE SEQUENCE</scope>
    <source>
        <strain evidence="3">CSF55</strain>
    </source>
</reference>
<dbReference type="Gene3D" id="1.10.8.10">
    <property type="entry name" value="DNA helicase RuvA subunit, C-terminal domain"/>
    <property type="match status" value="1"/>
</dbReference>
<organism evidence="2 4">
    <name type="scientific">Rozella allomycis (strain CSF55)</name>
    <dbReference type="NCBI Taxonomy" id="988480"/>
    <lineage>
        <taxon>Eukaryota</taxon>
        <taxon>Fungi</taxon>
        <taxon>Fungi incertae sedis</taxon>
        <taxon>Cryptomycota</taxon>
        <taxon>Cryptomycota incertae sedis</taxon>
        <taxon>Rozella</taxon>
    </lineage>
</organism>
<proteinExistence type="predicted"/>
<dbReference type="HOGENOM" id="CLU_1797558_0_0_1"/>
<evidence type="ECO:0000259" key="1">
    <source>
        <dbReference type="PROSITE" id="PS51140"/>
    </source>
</evidence>
<dbReference type="SUPFAM" id="SSF46934">
    <property type="entry name" value="UBA-like"/>
    <property type="match status" value="1"/>
</dbReference>
<dbReference type="OMA" id="VEACIPQ"/>
<evidence type="ECO:0000313" key="4">
    <source>
        <dbReference type="Proteomes" id="UP000030755"/>
    </source>
</evidence>
<evidence type="ECO:0000313" key="3">
    <source>
        <dbReference type="EMBL" id="RKP18278.1"/>
    </source>
</evidence>
<dbReference type="EMBL" id="KE560757">
    <property type="protein sequence ID" value="EPZ35803.1"/>
    <property type="molecule type" value="Genomic_DNA"/>
</dbReference>
<dbReference type="OrthoDB" id="9942608at2759"/>
<dbReference type="SMART" id="SM00546">
    <property type="entry name" value="CUE"/>
    <property type="match status" value="1"/>
</dbReference>
<dbReference type="Proteomes" id="UP000030755">
    <property type="component" value="Unassembled WGS sequence"/>
</dbReference>
<dbReference type="STRING" id="988480.A0A075AZV1"/>
<dbReference type="PANTHER" id="PTHR13467:SF3">
    <property type="entry name" value="CUE DOMAIN-CONTAINING PROTEIN 1"/>
    <property type="match status" value="1"/>
</dbReference>
<sequence length="144" mass="16523">MSDTDNVDSLHCIFPQLDKEIISSVFSSNQGDFERTLNVLLEMSDDSPPDERARAAQIREDELFARSLQDETFVNELQMDGEFRRSVSENGEAEVKSESDWVAKLSGMGEATKKKVKQMYIKYISAKDPMERNRLLSKTENDYE</sequence>
<name>A0A075AZV1_ROZAC</name>
<dbReference type="Pfam" id="PF02845">
    <property type="entry name" value="CUE"/>
    <property type="match status" value="1"/>
</dbReference>
<dbReference type="InterPro" id="IPR009060">
    <property type="entry name" value="UBA-like_sf"/>
</dbReference>
<dbReference type="PANTHER" id="PTHR13467">
    <property type="entry name" value="CUE DOMAIN CONTAINING PROTEIN 1"/>
    <property type="match status" value="1"/>
</dbReference>
<dbReference type="Proteomes" id="UP000281549">
    <property type="component" value="Unassembled WGS sequence"/>
</dbReference>
<dbReference type="InterPro" id="IPR003892">
    <property type="entry name" value="CUE"/>
</dbReference>
<accession>A0A075AZV1</accession>
<dbReference type="EMBL" id="ML005506">
    <property type="protein sequence ID" value="RKP18278.1"/>
    <property type="molecule type" value="Genomic_DNA"/>
</dbReference>
<keyword evidence="4" id="KW-1185">Reference proteome</keyword>